<evidence type="ECO:0000256" key="5">
    <source>
        <dbReference type="ARBA" id="ARBA00022737"/>
    </source>
</evidence>
<keyword evidence="3" id="KW-0813">Transport</keyword>
<dbReference type="FunFam" id="1.25.10.10:FF:000027">
    <property type="entry name" value="Importin subunit beta-1"/>
    <property type="match status" value="1"/>
</dbReference>
<gene>
    <name evidence="11" type="primary">KAP95</name>
    <name evidence="11" type="ORF">HK099_002867</name>
</gene>
<evidence type="ECO:0000256" key="4">
    <source>
        <dbReference type="ARBA" id="ARBA00022490"/>
    </source>
</evidence>
<sequence>MNLIETIKASQSPDHNIRQNAQQQLDSFQSNDLSGFLINLSTNLLNTEIDTYIKTGSALLIKNALTSKDSHTKQNLGANWLHLPTETRNQVKINLVQALSSQDIKCGTAAAQAIAAVAGIELPVSQWLELIPGLLQNINTDVQTTKQASLQAIGFICEIVDPAFLSIHSNSILTAVAQGARKEESNEYIRLAAIQALINSIEFIKNNFDNEGERNYIMQIVCEATQSKNAEVQVSAFECLVKIVATYYDKMQLYMEKALFGLTISGMNSENDQVALQAVEFWSTICETELDIILENQDLEEIGETPERVNFKFSVAAVRDITPVLLNLMTKKEDDDDEDEWNVSMAASTCLALLSNAVSDPIVQPVLSFVEQNIRNSDWRFRESAVMAFGCILEGPDNRLLAPLITTALPVIIELMKDPVIQVKDTTAWCLGKICEVEFNSVASELPKVIEVLLSGLVEPPRVAVNACWALLSISSLVHDNDKPTYILSPYFDTIIDRLMVCAARPTSTSETNLKASTFEAISSFVENCADDCLPTVEKLTLALVDQLDHTVAMQSQLVNADDRRVHNELQSNLCTVVTSVVRRLEKKVAPLCDRLMHALISIMRSSLKSSTVMEDVFLTVGSIAAATEKDFLRYMDPFSEFLYAALQNHEEHAMCSVAVGTVGDICRALSELALPYCDNLMHALVLTLQSEAVLPEIKPIIISCFGDIALAIGGNFENYLGGCMSILNQAAKSSLHIENEDYSLMEFNGSLKESIVEAYVGIVQGMKSGNNVNALIPYVNGIFEFLKEVIDQDERNESTIRSLLGLIGDLAEAFPPQSLANFYAGDWIDALIKRVKVERMSSQTREIAKWVREIKKRQQN</sequence>
<dbReference type="PROSITE" id="PS50077">
    <property type="entry name" value="HEAT_REPEAT"/>
    <property type="match status" value="1"/>
</dbReference>
<evidence type="ECO:0000256" key="2">
    <source>
        <dbReference type="ARBA" id="ARBA00010907"/>
    </source>
</evidence>
<dbReference type="Pfam" id="PF13513">
    <property type="entry name" value="HEAT_EZ"/>
    <property type="match status" value="1"/>
</dbReference>
<name>A0AAD5U887_9FUNG</name>
<dbReference type="AlphaFoldDB" id="A0AAD5U887"/>
<dbReference type="InterPro" id="IPR011989">
    <property type="entry name" value="ARM-like"/>
</dbReference>
<reference evidence="11" key="1">
    <citation type="submission" date="2020-05" db="EMBL/GenBank/DDBJ databases">
        <title>Phylogenomic resolution of chytrid fungi.</title>
        <authorList>
            <person name="Stajich J.E."/>
            <person name="Amses K."/>
            <person name="Simmons R."/>
            <person name="Seto K."/>
            <person name="Myers J."/>
            <person name="Bonds A."/>
            <person name="Quandt C.A."/>
            <person name="Barry K."/>
            <person name="Liu P."/>
            <person name="Grigoriev I."/>
            <person name="Longcore J.E."/>
            <person name="James T.Y."/>
        </authorList>
    </citation>
    <scope>NUCLEOTIDE SEQUENCE</scope>
    <source>
        <strain evidence="11">JEL0476</strain>
    </source>
</reference>
<evidence type="ECO:0000256" key="6">
    <source>
        <dbReference type="ARBA" id="ARBA00022927"/>
    </source>
</evidence>
<evidence type="ECO:0000313" key="12">
    <source>
        <dbReference type="Proteomes" id="UP001211065"/>
    </source>
</evidence>
<evidence type="ECO:0000259" key="10">
    <source>
        <dbReference type="PROSITE" id="PS50166"/>
    </source>
</evidence>
<keyword evidence="12" id="KW-1185">Reference proteome</keyword>
<dbReference type="EMBL" id="JADGJW010000002">
    <property type="protein sequence ID" value="KAJ3228362.1"/>
    <property type="molecule type" value="Genomic_DNA"/>
</dbReference>
<keyword evidence="4" id="KW-0963">Cytoplasm</keyword>
<dbReference type="PANTHER" id="PTHR10527">
    <property type="entry name" value="IMPORTIN BETA"/>
    <property type="match status" value="1"/>
</dbReference>
<dbReference type="InterPro" id="IPR001494">
    <property type="entry name" value="Importin-beta_N"/>
</dbReference>
<comment type="similarity">
    <text evidence="2">Belongs to the importin beta family. Importin beta-1 subfamily.</text>
</comment>
<dbReference type="SMART" id="SM00913">
    <property type="entry name" value="IBN_N"/>
    <property type="match status" value="1"/>
</dbReference>
<dbReference type="GO" id="GO:0005737">
    <property type="term" value="C:cytoplasm"/>
    <property type="evidence" value="ECO:0007669"/>
    <property type="project" value="UniProtKB-SubCell"/>
</dbReference>
<accession>A0AAD5U887</accession>
<dbReference type="GO" id="GO:0006606">
    <property type="term" value="P:protein import into nucleus"/>
    <property type="evidence" value="ECO:0007669"/>
    <property type="project" value="InterPro"/>
</dbReference>
<evidence type="ECO:0000256" key="8">
    <source>
        <dbReference type="ARBA" id="ARBA00083566"/>
    </source>
</evidence>
<dbReference type="GO" id="GO:0031267">
    <property type="term" value="F:small GTPase binding"/>
    <property type="evidence" value="ECO:0007669"/>
    <property type="project" value="InterPro"/>
</dbReference>
<organism evidence="11 12">
    <name type="scientific">Clydaea vesicula</name>
    <dbReference type="NCBI Taxonomy" id="447962"/>
    <lineage>
        <taxon>Eukaryota</taxon>
        <taxon>Fungi</taxon>
        <taxon>Fungi incertae sedis</taxon>
        <taxon>Chytridiomycota</taxon>
        <taxon>Chytridiomycota incertae sedis</taxon>
        <taxon>Chytridiomycetes</taxon>
        <taxon>Lobulomycetales</taxon>
        <taxon>Lobulomycetaceae</taxon>
        <taxon>Clydaea</taxon>
    </lineage>
</organism>
<evidence type="ECO:0000256" key="1">
    <source>
        <dbReference type="ARBA" id="ARBA00004496"/>
    </source>
</evidence>
<protein>
    <recommendedName>
        <fullName evidence="7">Importin-95</fullName>
    </recommendedName>
    <alternativeName>
        <fullName evidence="8">Karyopherin-95</fullName>
    </alternativeName>
</protein>
<comment type="caution">
    <text evidence="11">The sequence shown here is derived from an EMBL/GenBank/DDBJ whole genome shotgun (WGS) entry which is preliminary data.</text>
</comment>
<dbReference type="PROSITE" id="PS50166">
    <property type="entry name" value="IMPORTIN_B_NT"/>
    <property type="match status" value="1"/>
</dbReference>
<dbReference type="Gene3D" id="1.25.10.10">
    <property type="entry name" value="Leucine-rich Repeat Variant"/>
    <property type="match status" value="1"/>
</dbReference>
<feature type="repeat" description="HEAT" evidence="9">
    <location>
        <begin position="408"/>
        <end position="446"/>
    </location>
</feature>
<dbReference type="Pfam" id="PF03810">
    <property type="entry name" value="IBN_N"/>
    <property type="match status" value="1"/>
</dbReference>
<keyword evidence="5" id="KW-0677">Repeat</keyword>
<dbReference type="InterPro" id="IPR021133">
    <property type="entry name" value="HEAT_type_2"/>
</dbReference>
<dbReference type="InterPro" id="IPR058584">
    <property type="entry name" value="IMB1_TNPO1-like_TPR"/>
</dbReference>
<feature type="domain" description="Importin N-terminal" evidence="10">
    <location>
        <begin position="21"/>
        <end position="101"/>
    </location>
</feature>
<dbReference type="InterPro" id="IPR016024">
    <property type="entry name" value="ARM-type_fold"/>
</dbReference>
<evidence type="ECO:0000313" key="11">
    <source>
        <dbReference type="EMBL" id="KAJ3228362.1"/>
    </source>
</evidence>
<keyword evidence="6" id="KW-0653">Protein transport</keyword>
<evidence type="ECO:0000256" key="9">
    <source>
        <dbReference type="PROSITE-ProRule" id="PRU00103"/>
    </source>
</evidence>
<evidence type="ECO:0000256" key="3">
    <source>
        <dbReference type="ARBA" id="ARBA00022448"/>
    </source>
</evidence>
<evidence type="ECO:0000256" key="7">
    <source>
        <dbReference type="ARBA" id="ARBA00079884"/>
    </source>
</evidence>
<comment type="subcellular location">
    <subcellularLocation>
        <location evidence="1">Cytoplasm</location>
    </subcellularLocation>
</comment>
<dbReference type="Proteomes" id="UP001211065">
    <property type="component" value="Unassembled WGS sequence"/>
</dbReference>
<dbReference type="SUPFAM" id="SSF48371">
    <property type="entry name" value="ARM repeat"/>
    <property type="match status" value="1"/>
</dbReference>
<proteinExistence type="inferred from homology"/>
<dbReference type="Pfam" id="PF25574">
    <property type="entry name" value="TPR_IMB1"/>
    <property type="match status" value="1"/>
</dbReference>
<dbReference type="InterPro" id="IPR040122">
    <property type="entry name" value="Importin_beta"/>
</dbReference>